<gene>
    <name evidence="2" type="ORF">CUNI_LOCUS15052</name>
</gene>
<dbReference type="InterPro" id="IPR012338">
    <property type="entry name" value="Beta-lactam/transpept-like"/>
</dbReference>
<proteinExistence type="predicted"/>
<dbReference type="SUPFAM" id="SSF56601">
    <property type="entry name" value="beta-lactamase/transpeptidase-like"/>
    <property type="match status" value="1"/>
</dbReference>
<dbReference type="Pfam" id="PF00144">
    <property type="entry name" value="Beta-lactamase"/>
    <property type="match status" value="1"/>
</dbReference>
<dbReference type="Gene3D" id="3.40.710.10">
    <property type="entry name" value="DD-peptidase/beta-lactamase superfamily"/>
    <property type="match status" value="1"/>
</dbReference>
<dbReference type="InterPro" id="IPR052907">
    <property type="entry name" value="Beta-lactamase/esterase"/>
</dbReference>
<comment type="caution">
    <text evidence="2">The sequence shown here is derived from an EMBL/GenBank/DDBJ whole genome shotgun (WGS) entry which is preliminary data.</text>
</comment>
<evidence type="ECO:0000313" key="2">
    <source>
        <dbReference type="EMBL" id="CAG5129494.1"/>
    </source>
</evidence>
<evidence type="ECO:0000313" key="3">
    <source>
        <dbReference type="Proteomes" id="UP000678393"/>
    </source>
</evidence>
<accession>A0A8S3ZIT8</accession>
<dbReference type="EMBL" id="CAJHNH020003524">
    <property type="protein sequence ID" value="CAG5129494.1"/>
    <property type="molecule type" value="Genomic_DNA"/>
</dbReference>
<protein>
    <recommendedName>
        <fullName evidence="1">Beta-lactamase-related domain-containing protein</fullName>
    </recommendedName>
</protein>
<dbReference type="PANTHER" id="PTHR43319:SF3">
    <property type="entry name" value="BETA-LACTAMASE-RELATED DOMAIN-CONTAINING PROTEIN"/>
    <property type="match status" value="1"/>
</dbReference>
<dbReference type="AlphaFoldDB" id="A0A8S3ZIT8"/>
<dbReference type="InterPro" id="IPR001466">
    <property type="entry name" value="Beta-lactam-related"/>
</dbReference>
<dbReference type="Proteomes" id="UP000678393">
    <property type="component" value="Unassembled WGS sequence"/>
</dbReference>
<reference evidence="2" key="1">
    <citation type="submission" date="2021-04" db="EMBL/GenBank/DDBJ databases">
        <authorList>
            <consortium name="Molecular Ecology Group"/>
        </authorList>
    </citation>
    <scope>NUCLEOTIDE SEQUENCE</scope>
</reference>
<name>A0A8S3ZIT8_9EUPU</name>
<dbReference type="PANTHER" id="PTHR43319">
    <property type="entry name" value="BETA-LACTAMASE-RELATED"/>
    <property type="match status" value="1"/>
</dbReference>
<feature type="domain" description="Beta-lactamase-related" evidence="1">
    <location>
        <begin position="88"/>
        <end position="385"/>
    </location>
</feature>
<organism evidence="2 3">
    <name type="scientific">Candidula unifasciata</name>
    <dbReference type="NCBI Taxonomy" id="100452"/>
    <lineage>
        <taxon>Eukaryota</taxon>
        <taxon>Metazoa</taxon>
        <taxon>Spiralia</taxon>
        <taxon>Lophotrochozoa</taxon>
        <taxon>Mollusca</taxon>
        <taxon>Gastropoda</taxon>
        <taxon>Heterobranchia</taxon>
        <taxon>Euthyneura</taxon>
        <taxon>Panpulmonata</taxon>
        <taxon>Eupulmonata</taxon>
        <taxon>Stylommatophora</taxon>
        <taxon>Helicina</taxon>
        <taxon>Helicoidea</taxon>
        <taxon>Geomitridae</taxon>
        <taxon>Candidula</taxon>
    </lineage>
</organism>
<dbReference type="OrthoDB" id="5946976at2759"/>
<keyword evidence="3" id="KW-1185">Reference proteome</keyword>
<sequence>MKRMNSGLSCDVVKPWQALFGKLPKRLQFWKSHSYEECSAMSVFQTTVLLVIVAVCWSALPSFFTCSTTATYDGYVHPDFQEVKDVFGGLVDYSHYVHGYWPEFRQTGKENVTLGMLLSHQAGLVSLDRQLSLLEYRDNWAEIEELMAKSKPAWPPGTRYSYHAYTYGMFADAVVRKVDTKHRNISQFFKEEIAEPFGIDFHVGLPPELHHRVARGRFTPIWELLAGAFLLKPYRWKWLPELLPGSTVHRSMNVFDIMNDMNVMNDPELQAIGMPSAVGFGTARSLAELYDYLANEGSIHGRQLLSKRQVAALSTPATENIPVIAVPDEPFAMGTAVGKSIQGRLIFGHRGYGGQNAFADPGNRLGVSYVTNFNSRYSDTDDPRVIDLLRVFYKCMHKYSLRNQKR</sequence>
<evidence type="ECO:0000259" key="1">
    <source>
        <dbReference type="Pfam" id="PF00144"/>
    </source>
</evidence>